<dbReference type="InterPro" id="IPR036691">
    <property type="entry name" value="Endo/exonu/phosph_ase_sf"/>
</dbReference>
<feature type="domain" description="Endonuclease/exonuclease/phosphatase" evidence="2">
    <location>
        <begin position="113"/>
        <end position="314"/>
    </location>
</feature>
<evidence type="ECO:0000259" key="2">
    <source>
        <dbReference type="Pfam" id="PF03372"/>
    </source>
</evidence>
<sequence length="325" mass="36832">MVIFSTKFNSAGATMPRQKRLFLIFMPVTLLTVILLAKHFQLQISYLFAVAYLFWAYLEIAFAVLVALAAIIFARARWPAALVLTVLAVSLVWIYLSDYRKNGPATGQSLKVITYNWLGGNRDRSDIYRWIAQQQPDIMTIDEFSSRDLDVTTRLFPLFPYRSKLAQDNVLLSKYPIIRQRITQVGSRAILYARLDVNGSRIGVWSIHASTLRNFPGLAARNDYLAMLADQIGSRQTEPMLMMGDFNATRWDPNFQHVVSQGKLHEEPRLLPFPTRMAVRRGLQSLGSPIDHILANGRNKLSDCSTGPLLGSDHRPMICTLTLEQ</sequence>
<evidence type="ECO:0000313" key="3">
    <source>
        <dbReference type="EMBL" id="TPW29076.1"/>
    </source>
</evidence>
<evidence type="ECO:0000256" key="1">
    <source>
        <dbReference type="SAM" id="Phobius"/>
    </source>
</evidence>
<gene>
    <name evidence="3" type="ORF">FJU08_14560</name>
</gene>
<organism evidence="3 4">
    <name type="scientific">Martelella alba</name>
    <dbReference type="NCBI Taxonomy" id="2590451"/>
    <lineage>
        <taxon>Bacteria</taxon>
        <taxon>Pseudomonadati</taxon>
        <taxon>Pseudomonadota</taxon>
        <taxon>Alphaproteobacteria</taxon>
        <taxon>Hyphomicrobiales</taxon>
        <taxon>Aurantimonadaceae</taxon>
        <taxon>Martelella</taxon>
    </lineage>
</organism>
<dbReference type="EMBL" id="VHLG01000010">
    <property type="protein sequence ID" value="TPW29076.1"/>
    <property type="molecule type" value="Genomic_DNA"/>
</dbReference>
<feature type="transmembrane region" description="Helical" evidence="1">
    <location>
        <begin position="46"/>
        <end position="71"/>
    </location>
</feature>
<keyword evidence="4" id="KW-1185">Reference proteome</keyword>
<keyword evidence="1" id="KW-0812">Transmembrane</keyword>
<dbReference type="OrthoDB" id="9804931at2"/>
<accession>A0A506U6V0</accession>
<protein>
    <recommendedName>
        <fullName evidence="2">Endonuclease/exonuclease/phosphatase domain-containing protein</fullName>
    </recommendedName>
</protein>
<comment type="caution">
    <text evidence="3">The sequence shown here is derived from an EMBL/GenBank/DDBJ whole genome shotgun (WGS) entry which is preliminary data.</text>
</comment>
<evidence type="ECO:0000313" key="4">
    <source>
        <dbReference type="Proteomes" id="UP000318801"/>
    </source>
</evidence>
<dbReference type="Gene3D" id="3.60.10.10">
    <property type="entry name" value="Endonuclease/exonuclease/phosphatase"/>
    <property type="match status" value="1"/>
</dbReference>
<feature type="transmembrane region" description="Helical" evidence="1">
    <location>
        <begin position="78"/>
        <end position="96"/>
    </location>
</feature>
<dbReference type="InterPro" id="IPR005135">
    <property type="entry name" value="Endo/exonuclease/phosphatase"/>
</dbReference>
<proteinExistence type="predicted"/>
<dbReference type="AlphaFoldDB" id="A0A506U6V0"/>
<dbReference type="GO" id="GO:0003824">
    <property type="term" value="F:catalytic activity"/>
    <property type="evidence" value="ECO:0007669"/>
    <property type="project" value="InterPro"/>
</dbReference>
<dbReference type="Pfam" id="PF03372">
    <property type="entry name" value="Exo_endo_phos"/>
    <property type="match status" value="1"/>
</dbReference>
<keyword evidence="1" id="KW-1133">Transmembrane helix</keyword>
<name>A0A506U6V0_9HYPH</name>
<keyword evidence="1" id="KW-0472">Membrane</keyword>
<reference evidence="3 4" key="1">
    <citation type="submission" date="2019-06" db="EMBL/GenBank/DDBJ databases">
        <authorList>
            <person name="Li M."/>
        </authorList>
    </citation>
    <scope>NUCLEOTIDE SEQUENCE [LARGE SCALE GENOMIC DNA]</scope>
    <source>
        <strain evidence="3 4">BGMRC2036</strain>
    </source>
</reference>
<feature type="transmembrane region" description="Helical" evidence="1">
    <location>
        <begin position="21"/>
        <end position="40"/>
    </location>
</feature>
<dbReference type="SUPFAM" id="SSF56219">
    <property type="entry name" value="DNase I-like"/>
    <property type="match status" value="1"/>
</dbReference>
<dbReference type="RefSeq" id="WP_141149753.1">
    <property type="nucleotide sequence ID" value="NZ_VHLG01000010.1"/>
</dbReference>
<dbReference type="Proteomes" id="UP000318801">
    <property type="component" value="Unassembled WGS sequence"/>
</dbReference>